<evidence type="ECO:0000313" key="3">
    <source>
        <dbReference type="Proteomes" id="UP000292373"/>
    </source>
</evidence>
<evidence type="ECO:0000256" key="1">
    <source>
        <dbReference type="SAM" id="SignalP"/>
    </source>
</evidence>
<feature type="chain" id="PRO_5020693147" evidence="1">
    <location>
        <begin position="23"/>
        <end position="404"/>
    </location>
</feature>
<dbReference type="Gene3D" id="3.40.1660.10">
    <property type="entry name" value="EreA-like (biosynthetic domain)"/>
    <property type="match status" value="1"/>
</dbReference>
<gene>
    <name evidence="2" type="ORF">ET989_14360</name>
</gene>
<dbReference type="InterPro" id="IPR007815">
    <property type="entry name" value="Emycin_Estase"/>
</dbReference>
<dbReference type="Proteomes" id="UP000292373">
    <property type="component" value="Unassembled WGS sequence"/>
</dbReference>
<sequence length="404" mass="42965">MKKRKPLGLVFVAIIVSVAAVAAMVSWWQSRPQGSPVAGEFTEAVLSERMTSARVLALGEATHGTHEFQALRLQLLQKVADQGFTTVAWEEDFGSVALVDAWLQGGPGTAVEAARLFGYGLNRTRDTVDLLTWVRAQNDQHPAGEDIRFVGIDAARPTATKGLALAWLAARNPTAAADLTARLARFTDEALWDRAVAADVESAVADLQAALTASDDGSEAAAEARQAGRVLEQARQRGLGVGNRDAMMFDNLAWVVERGTASGRERTLLFGHNGHLDRAGQATAVGGDTVGRLAARQWGDDYRVIGTDGHRVGLNSQGTVSTLTVNGRIRGLFGGTTVGYLELASVTGADAELLRGATTMVSAGEPFASWQAWVPPLHTVSVTPAEAWDALIYVWDASPTERLG</sequence>
<keyword evidence="1" id="KW-0732">Signal</keyword>
<keyword evidence="3" id="KW-1185">Reference proteome</keyword>
<feature type="signal peptide" evidence="1">
    <location>
        <begin position="1"/>
        <end position="22"/>
    </location>
</feature>
<protein>
    <submittedName>
        <fullName evidence="2">Erythromycin esterase family protein</fullName>
    </submittedName>
</protein>
<dbReference type="PANTHER" id="PTHR31299:SF0">
    <property type="entry name" value="ESTERASE, PUTATIVE (AFU_ORTHOLOGUE AFUA_1G05850)-RELATED"/>
    <property type="match status" value="1"/>
</dbReference>
<reference evidence="2 3" key="1">
    <citation type="submission" date="2019-01" db="EMBL/GenBank/DDBJ databases">
        <title>Lactibacter flavus gen. nov., sp. nov., a novel bacterium of the family Propionibacteriaceae isolated from raw milk and dairy products.</title>
        <authorList>
            <person name="Huptas C."/>
            <person name="Wenning M."/>
            <person name="Breitenwieser F."/>
            <person name="Doll E."/>
            <person name="Von Neubeck M."/>
            <person name="Busse H.-J."/>
            <person name="Scherer S."/>
        </authorList>
    </citation>
    <scope>NUCLEOTIDE SEQUENCE [LARGE SCALE GENOMIC DNA]</scope>
    <source>
        <strain evidence="2 3">KCTC 33808</strain>
    </source>
</reference>
<accession>A0A4Q9KAJ8</accession>
<name>A0A4Q9KAJ8_9ACTN</name>
<dbReference type="RefSeq" id="WP_131170184.1">
    <property type="nucleotide sequence ID" value="NZ_SDMQ01000023.1"/>
</dbReference>
<dbReference type="SUPFAM" id="SSF159501">
    <property type="entry name" value="EreA/ChaN-like"/>
    <property type="match status" value="1"/>
</dbReference>
<dbReference type="EMBL" id="SDMQ01000023">
    <property type="protein sequence ID" value="TBT82494.1"/>
    <property type="molecule type" value="Genomic_DNA"/>
</dbReference>
<dbReference type="Pfam" id="PF05139">
    <property type="entry name" value="Erythro_esteras"/>
    <property type="match status" value="1"/>
</dbReference>
<dbReference type="Gene3D" id="1.20.1440.30">
    <property type="entry name" value="Biosynthetic Protein domain"/>
    <property type="match status" value="1"/>
</dbReference>
<comment type="caution">
    <text evidence="2">The sequence shown here is derived from an EMBL/GenBank/DDBJ whole genome shotgun (WGS) entry which is preliminary data.</text>
</comment>
<dbReference type="CDD" id="cd14728">
    <property type="entry name" value="Ere-like"/>
    <property type="match status" value="1"/>
</dbReference>
<dbReference type="InterPro" id="IPR052036">
    <property type="entry name" value="Hydrolase/PRTase-associated"/>
</dbReference>
<dbReference type="OrthoDB" id="9810066at2"/>
<proteinExistence type="predicted"/>
<dbReference type="AlphaFoldDB" id="A0A4Q9KAJ8"/>
<dbReference type="Gene3D" id="3.30.1870.10">
    <property type="entry name" value="EreA-like, domain 2"/>
    <property type="match status" value="1"/>
</dbReference>
<dbReference type="GO" id="GO:0046677">
    <property type="term" value="P:response to antibiotic"/>
    <property type="evidence" value="ECO:0007669"/>
    <property type="project" value="InterPro"/>
</dbReference>
<organism evidence="2 3">
    <name type="scientific">Propioniciclava sinopodophylli</name>
    <dbReference type="NCBI Taxonomy" id="1837344"/>
    <lineage>
        <taxon>Bacteria</taxon>
        <taxon>Bacillati</taxon>
        <taxon>Actinomycetota</taxon>
        <taxon>Actinomycetes</taxon>
        <taxon>Propionibacteriales</taxon>
        <taxon>Propionibacteriaceae</taxon>
        <taxon>Propioniciclava</taxon>
    </lineage>
</organism>
<evidence type="ECO:0000313" key="2">
    <source>
        <dbReference type="EMBL" id="TBT82494.1"/>
    </source>
</evidence>
<dbReference type="PANTHER" id="PTHR31299">
    <property type="entry name" value="ESTERASE, PUTATIVE (AFU_ORTHOLOGUE AFUA_1G05850)-RELATED"/>
    <property type="match status" value="1"/>
</dbReference>